<reference evidence="3" key="1">
    <citation type="submission" date="2021-05" db="EMBL/GenBank/DDBJ databases">
        <title>Energy efficiency and biological interactions define the core microbiome of deep oligotrophic groundwater.</title>
        <authorList>
            <person name="Mehrshad M."/>
            <person name="Lopez-Fernandez M."/>
            <person name="Bell E."/>
            <person name="Bernier-Latmani R."/>
            <person name="Bertilsson S."/>
            <person name="Dopson M."/>
        </authorList>
    </citation>
    <scope>NUCLEOTIDE SEQUENCE</scope>
    <source>
        <strain evidence="3">Modern_marine.mb.64</strain>
    </source>
</reference>
<dbReference type="Pfam" id="PF02464">
    <property type="entry name" value="CinA"/>
    <property type="match status" value="1"/>
</dbReference>
<dbReference type="InterPro" id="IPR001453">
    <property type="entry name" value="MoaB/Mog_dom"/>
</dbReference>
<dbReference type="PANTHER" id="PTHR13939:SF0">
    <property type="entry name" value="NMN AMIDOHYDROLASE-LIKE PROTEIN YFAY"/>
    <property type="match status" value="1"/>
</dbReference>
<feature type="domain" description="MoaB/Mog" evidence="2">
    <location>
        <begin position="4"/>
        <end position="170"/>
    </location>
</feature>
<dbReference type="PIRSF" id="PIRSF006728">
    <property type="entry name" value="CinA"/>
    <property type="match status" value="1"/>
</dbReference>
<dbReference type="Proteomes" id="UP000777784">
    <property type="component" value="Unassembled WGS sequence"/>
</dbReference>
<dbReference type="HAMAP" id="MF_00226_B">
    <property type="entry name" value="CinA_B"/>
    <property type="match status" value="1"/>
</dbReference>
<gene>
    <name evidence="3" type="ORF">KJ970_01895</name>
</gene>
<evidence type="ECO:0000259" key="2">
    <source>
        <dbReference type="SMART" id="SM00852"/>
    </source>
</evidence>
<dbReference type="SUPFAM" id="SSF142433">
    <property type="entry name" value="CinA-like"/>
    <property type="match status" value="1"/>
</dbReference>
<dbReference type="EMBL" id="JAHJDP010000012">
    <property type="protein sequence ID" value="MBU2689655.1"/>
    <property type="molecule type" value="Genomic_DNA"/>
</dbReference>
<dbReference type="AlphaFoldDB" id="A0A948RRR4"/>
<dbReference type="InterPro" id="IPR050101">
    <property type="entry name" value="CinA"/>
</dbReference>
<sequence>MNACLISIGSELLDGSHANTNALFLTRFLAREGFTILRVISVGDDPEEIRDTLDEWLGRTELVVLTGGLGATPDDQTRSGVARACRRRLALHEASAENIRRRLRHRSGPGGLPEESSALLPLGAEALENPKGLAPGFALEERGTLVVALPGVPSEMEAIWGLHATRLLERWSGERLRRWRTLHTCGLPETEVVNRVFPVLSPEVEVGYLCQPGLVDIVLGLSGVEPELSRNLAAVTARVAEVMGDAAYGQDGDTLEGVVGKLLSSSSRTLGVAESLTGGTLGSWITREPGSSRYFLGSIVAYSNRAKEDLLGVDPGLLREHGAVSPQVACAMAQGVRRKLGSDVAVSTTGIAGPSGATPAKPVGLVYVGCAEGPHCRAFPFQFRSHRVGNIERSVVAALNVLRLVLMRGLVEEEPGRSRDGR</sequence>
<comment type="similarity">
    <text evidence="1">Belongs to the CinA family.</text>
</comment>
<dbReference type="NCBIfam" id="TIGR00199">
    <property type="entry name" value="PncC_domain"/>
    <property type="match status" value="1"/>
</dbReference>
<comment type="caution">
    <text evidence="3">The sequence shown here is derived from an EMBL/GenBank/DDBJ whole genome shotgun (WGS) entry which is preliminary data.</text>
</comment>
<name>A0A948RRR4_UNCEI</name>
<dbReference type="PANTHER" id="PTHR13939">
    <property type="entry name" value="NICOTINAMIDE-NUCLEOTIDE AMIDOHYDROLASE PNCC"/>
    <property type="match status" value="1"/>
</dbReference>
<evidence type="ECO:0000313" key="4">
    <source>
        <dbReference type="Proteomes" id="UP000777784"/>
    </source>
</evidence>
<dbReference type="InterPro" id="IPR036653">
    <property type="entry name" value="CinA-like_C"/>
</dbReference>
<organism evidence="3 4">
    <name type="scientific">Eiseniibacteriota bacterium</name>
    <dbReference type="NCBI Taxonomy" id="2212470"/>
    <lineage>
        <taxon>Bacteria</taxon>
        <taxon>Candidatus Eiseniibacteriota</taxon>
    </lineage>
</organism>
<evidence type="ECO:0000313" key="3">
    <source>
        <dbReference type="EMBL" id="MBU2689655.1"/>
    </source>
</evidence>
<dbReference type="Gene3D" id="3.90.950.20">
    <property type="entry name" value="CinA-like"/>
    <property type="match status" value="1"/>
</dbReference>
<dbReference type="Pfam" id="PF00994">
    <property type="entry name" value="MoCF_biosynth"/>
    <property type="match status" value="1"/>
</dbReference>
<dbReference type="SUPFAM" id="SSF53218">
    <property type="entry name" value="Molybdenum cofactor biosynthesis proteins"/>
    <property type="match status" value="1"/>
</dbReference>
<protein>
    <recommendedName>
        <fullName evidence="1">CinA-like protein</fullName>
    </recommendedName>
</protein>
<proteinExistence type="inferred from homology"/>
<dbReference type="NCBIfam" id="TIGR00200">
    <property type="entry name" value="cinA_nterm"/>
    <property type="match status" value="1"/>
</dbReference>
<accession>A0A948RRR4</accession>
<dbReference type="CDD" id="cd00885">
    <property type="entry name" value="cinA"/>
    <property type="match status" value="1"/>
</dbReference>
<dbReference type="InterPro" id="IPR008136">
    <property type="entry name" value="CinA_C"/>
</dbReference>
<evidence type="ECO:0000256" key="1">
    <source>
        <dbReference type="HAMAP-Rule" id="MF_00226"/>
    </source>
</evidence>
<dbReference type="Gene3D" id="3.40.980.10">
    <property type="entry name" value="MoaB/Mog-like domain"/>
    <property type="match status" value="1"/>
</dbReference>
<dbReference type="InterPro" id="IPR036425">
    <property type="entry name" value="MoaB/Mog-like_dom_sf"/>
</dbReference>
<dbReference type="InterPro" id="IPR008135">
    <property type="entry name" value="Competence-induced_CinA"/>
</dbReference>
<dbReference type="SMART" id="SM00852">
    <property type="entry name" value="MoCF_biosynth"/>
    <property type="match status" value="1"/>
</dbReference>
<dbReference type="Gene3D" id="3.30.70.2860">
    <property type="match status" value="1"/>
</dbReference>